<keyword evidence="3" id="KW-1185">Reference proteome</keyword>
<accession>A0A835EGA4</accession>
<dbReference type="Proteomes" id="UP000636709">
    <property type="component" value="Unassembled WGS sequence"/>
</dbReference>
<dbReference type="AlphaFoldDB" id="A0A835EGA4"/>
<feature type="compositionally biased region" description="Basic and acidic residues" evidence="1">
    <location>
        <begin position="362"/>
        <end position="373"/>
    </location>
</feature>
<proteinExistence type="predicted"/>
<comment type="caution">
    <text evidence="2">The sequence shown here is derived from an EMBL/GenBank/DDBJ whole genome shotgun (WGS) entry which is preliminary data.</text>
</comment>
<protein>
    <submittedName>
        <fullName evidence="2">Uncharacterized protein</fullName>
    </submittedName>
</protein>
<dbReference type="EMBL" id="JACEFO010002020">
    <property type="protein sequence ID" value="KAF8689352.1"/>
    <property type="molecule type" value="Genomic_DNA"/>
</dbReference>
<evidence type="ECO:0000256" key="1">
    <source>
        <dbReference type="SAM" id="MobiDB-lite"/>
    </source>
</evidence>
<feature type="region of interest" description="Disordered" evidence="1">
    <location>
        <begin position="247"/>
        <end position="283"/>
    </location>
</feature>
<evidence type="ECO:0000313" key="3">
    <source>
        <dbReference type="Proteomes" id="UP000636709"/>
    </source>
</evidence>
<gene>
    <name evidence="2" type="ORF">HU200_041891</name>
</gene>
<evidence type="ECO:0000313" key="2">
    <source>
        <dbReference type="EMBL" id="KAF8689352.1"/>
    </source>
</evidence>
<organism evidence="2 3">
    <name type="scientific">Digitaria exilis</name>
    <dbReference type="NCBI Taxonomy" id="1010633"/>
    <lineage>
        <taxon>Eukaryota</taxon>
        <taxon>Viridiplantae</taxon>
        <taxon>Streptophyta</taxon>
        <taxon>Embryophyta</taxon>
        <taxon>Tracheophyta</taxon>
        <taxon>Spermatophyta</taxon>
        <taxon>Magnoliopsida</taxon>
        <taxon>Liliopsida</taxon>
        <taxon>Poales</taxon>
        <taxon>Poaceae</taxon>
        <taxon>PACMAD clade</taxon>
        <taxon>Panicoideae</taxon>
        <taxon>Panicodae</taxon>
        <taxon>Paniceae</taxon>
        <taxon>Anthephorinae</taxon>
        <taxon>Digitaria</taxon>
    </lineage>
</organism>
<feature type="compositionally biased region" description="Basic residues" evidence="1">
    <location>
        <begin position="350"/>
        <end position="361"/>
    </location>
</feature>
<name>A0A835EGA4_9POAL</name>
<sequence length="400" mass="44116">MEIALASELPALPPSITSLSGLSLLRQSLTSLVVNLSTTKLIMAVQVWEILTACENARVGRPCGLDDHGLRHPRQHGEHGPLATPCSRILSMRHTTFQTIMAFCDRGRFIDYNFFIFQKDLIACGVTMIQDNLGIKDNAGGCTNIIRCLFSECFPMSSEDIKDYFESTSPRSSLVVVRTVQERGDEGRGDAWEPAEFFMVDGCDTHVVAENLQIEDHLHAGTSAAVSLQHHRPPDRVKPLELDLSKTASQSHHTTHGGLATSVGPRHARHMTPRHGSVSNYQQTEKSLALSFNNAPHREAFPKPNCPMMPMPQAPFFNAVPRLTDSYHAAPATVVRCKQSHLQTGDNHRPPPRLQHHKPKQVSRDDTPKREATPKGAAIAHLEFGRASSKMMPPAGKTTT</sequence>
<reference evidence="2" key="1">
    <citation type="submission" date="2020-07" db="EMBL/GenBank/DDBJ databases">
        <title>Genome sequence and genetic diversity analysis of an under-domesticated orphan crop, white fonio (Digitaria exilis).</title>
        <authorList>
            <person name="Bennetzen J.L."/>
            <person name="Chen S."/>
            <person name="Ma X."/>
            <person name="Wang X."/>
            <person name="Yssel A.E.J."/>
            <person name="Chaluvadi S.R."/>
            <person name="Johnson M."/>
            <person name="Gangashetty P."/>
            <person name="Hamidou F."/>
            <person name="Sanogo M.D."/>
            <person name="Zwaenepoel A."/>
            <person name="Wallace J."/>
            <person name="Van De Peer Y."/>
            <person name="Van Deynze A."/>
        </authorList>
    </citation>
    <scope>NUCLEOTIDE SEQUENCE</scope>
    <source>
        <tissue evidence="2">Leaves</tissue>
    </source>
</reference>
<feature type="region of interest" description="Disordered" evidence="1">
    <location>
        <begin position="338"/>
        <end position="400"/>
    </location>
</feature>